<dbReference type="Proteomes" id="UP000676079">
    <property type="component" value="Chromosome"/>
</dbReference>
<proteinExistence type="predicted"/>
<dbReference type="SUPFAM" id="SSF53850">
    <property type="entry name" value="Periplasmic binding protein-like II"/>
    <property type="match status" value="1"/>
</dbReference>
<name>A0ABX8BU78_9ACTN</name>
<dbReference type="RefSeq" id="WP_220561283.1">
    <property type="nucleotide sequence ID" value="NZ_CP074133.1"/>
</dbReference>
<protein>
    <submittedName>
        <fullName evidence="2">Extracellular solute-binding protein</fullName>
    </submittedName>
</protein>
<accession>A0ABX8BU78</accession>
<evidence type="ECO:0000256" key="1">
    <source>
        <dbReference type="SAM" id="SignalP"/>
    </source>
</evidence>
<keyword evidence="3" id="KW-1185">Reference proteome</keyword>
<evidence type="ECO:0000313" key="3">
    <source>
        <dbReference type="Proteomes" id="UP000676079"/>
    </source>
</evidence>
<evidence type="ECO:0000313" key="2">
    <source>
        <dbReference type="EMBL" id="QUX25631.1"/>
    </source>
</evidence>
<dbReference type="PANTHER" id="PTHR43649">
    <property type="entry name" value="ARABINOSE-BINDING PROTEIN-RELATED"/>
    <property type="match status" value="1"/>
</dbReference>
<organism evidence="2 3">
    <name type="scientific">Nocardiopsis changdeensis</name>
    <dbReference type="NCBI Taxonomy" id="2831969"/>
    <lineage>
        <taxon>Bacteria</taxon>
        <taxon>Bacillati</taxon>
        <taxon>Actinomycetota</taxon>
        <taxon>Actinomycetes</taxon>
        <taxon>Streptosporangiales</taxon>
        <taxon>Nocardiopsidaceae</taxon>
        <taxon>Nocardiopsis</taxon>
    </lineage>
</organism>
<dbReference type="Pfam" id="PF13416">
    <property type="entry name" value="SBP_bac_8"/>
    <property type="match status" value="1"/>
</dbReference>
<sequence>MSPVNKRRARRPLALAATMTALALAATACGGGGSESEDGVVELRYSWWGADDRHSTLQQVIDIFEAQNPDIRIVADYTDWGSYWDKLATATAADDAPDIMMQEERYLREYGDRGALADLSQMEGLDLSKIDPLVAESGDLDGATYGIASGVNAYTILADPEAFEAAGVEMPDDTSWTWEDYIELSAEITEASGGDIVGTQSMGYNEQGFQIFARQRGERLYNEDGTLGFSEQTLVEWFELNQELLETGGQPEAAQSVEIEAGGPDQSVLSTGTGAMAHFWTNQLGGITESSGHEIELLRYPGESTGERTGMFFKPAMFYSISAGSEHPEEAARFVDFMLNSTDAAELILADLGLPANVDVRGSILSSLPPADERSAVFMSEIEDGIVDGNPPPPIGAGQVVEITKRVTDSLAFGELTPEEAAQQWISEVEAAIGAQ</sequence>
<dbReference type="PROSITE" id="PS51257">
    <property type="entry name" value="PROKAR_LIPOPROTEIN"/>
    <property type="match status" value="1"/>
</dbReference>
<dbReference type="EMBL" id="CP074133">
    <property type="protein sequence ID" value="QUX25631.1"/>
    <property type="molecule type" value="Genomic_DNA"/>
</dbReference>
<gene>
    <name evidence="2" type="ORF">KGD84_16160</name>
</gene>
<dbReference type="Gene3D" id="3.40.190.10">
    <property type="entry name" value="Periplasmic binding protein-like II"/>
    <property type="match status" value="2"/>
</dbReference>
<reference evidence="2 3" key="1">
    <citation type="submission" date="2021-05" db="EMBL/GenBank/DDBJ databases">
        <title>Direct Submission.</title>
        <authorList>
            <person name="Li K."/>
            <person name="Gao J."/>
        </authorList>
    </citation>
    <scope>NUCLEOTIDE SEQUENCE [LARGE SCALE GENOMIC DNA]</scope>
    <source>
        <strain evidence="2 3">Mg02</strain>
    </source>
</reference>
<dbReference type="InterPro" id="IPR006059">
    <property type="entry name" value="SBP"/>
</dbReference>
<feature type="signal peptide" evidence="1">
    <location>
        <begin position="1"/>
        <end position="28"/>
    </location>
</feature>
<dbReference type="PANTHER" id="PTHR43649:SF11">
    <property type="entry name" value="ABC TRANSPORTER SUBSTRATE-BINDING PROTEIN YESO-RELATED"/>
    <property type="match status" value="1"/>
</dbReference>
<keyword evidence="1" id="KW-0732">Signal</keyword>
<dbReference type="InterPro" id="IPR050490">
    <property type="entry name" value="Bact_solute-bd_prot1"/>
</dbReference>
<feature type="chain" id="PRO_5045737659" evidence="1">
    <location>
        <begin position="29"/>
        <end position="436"/>
    </location>
</feature>